<dbReference type="RefSeq" id="WP_255932208.1">
    <property type="nucleotide sequence ID" value="NZ_JANFNH010000054.1"/>
</dbReference>
<gene>
    <name evidence="1" type="ORF">NON19_29410</name>
</gene>
<sequence>MFYERGLRGMRDSYDDFYIMDGSMWDPSVTIAGSIMAASRPKGCPLPIGPRITDQFKQAEAELNVWLAMRIFGGGVPAGMHGGPPNVDLNAVARVVTQPEGAQVEWAQQRIETIHHAFCG</sequence>
<protein>
    <submittedName>
        <fullName evidence="1">Uncharacterized protein</fullName>
    </submittedName>
</protein>
<reference evidence="1 2" key="1">
    <citation type="submission" date="2022-06" db="EMBL/GenBank/DDBJ databases">
        <title>Draft genome sequence of type strain Streptomyces rubrisoli DSM 42083.</title>
        <authorList>
            <person name="Duangmal K."/>
            <person name="Klaysubun C."/>
        </authorList>
    </citation>
    <scope>NUCLEOTIDE SEQUENCE [LARGE SCALE GENOMIC DNA]</scope>
    <source>
        <strain evidence="1 2">DSM 42083</strain>
    </source>
</reference>
<evidence type="ECO:0000313" key="2">
    <source>
        <dbReference type="Proteomes" id="UP001206206"/>
    </source>
</evidence>
<name>A0ABT1PML4_9ACTN</name>
<dbReference type="Proteomes" id="UP001206206">
    <property type="component" value="Unassembled WGS sequence"/>
</dbReference>
<accession>A0ABT1PML4</accession>
<comment type="caution">
    <text evidence="1">The sequence shown here is derived from an EMBL/GenBank/DDBJ whole genome shotgun (WGS) entry which is preliminary data.</text>
</comment>
<organism evidence="1 2">
    <name type="scientific">Streptantibioticus rubrisoli</name>
    <dbReference type="NCBI Taxonomy" id="1387313"/>
    <lineage>
        <taxon>Bacteria</taxon>
        <taxon>Bacillati</taxon>
        <taxon>Actinomycetota</taxon>
        <taxon>Actinomycetes</taxon>
        <taxon>Kitasatosporales</taxon>
        <taxon>Streptomycetaceae</taxon>
        <taxon>Streptantibioticus</taxon>
    </lineage>
</organism>
<dbReference type="EMBL" id="JANFNH010000054">
    <property type="protein sequence ID" value="MCQ4046051.1"/>
    <property type="molecule type" value="Genomic_DNA"/>
</dbReference>
<evidence type="ECO:0000313" key="1">
    <source>
        <dbReference type="EMBL" id="MCQ4046051.1"/>
    </source>
</evidence>
<keyword evidence="2" id="KW-1185">Reference proteome</keyword>
<proteinExistence type="predicted"/>